<dbReference type="Proteomes" id="UP000268469">
    <property type="component" value="Unassembled WGS sequence"/>
</dbReference>
<protein>
    <submittedName>
        <fullName evidence="2">Uncharacterized protein</fullName>
    </submittedName>
</protein>
<evidence type="ECO:0000313" key="2">
    <source>
        <dbReference type="EMBL" id="RKX71054.1"/>
    </source>
</evidence>
<dbReference type="EMBL" id="QNBE01000019">
    <property type="protein sequence ID" value="RKX71054.1"/>
    <property type="molecule type" value="Genomic_DNA"/>
</dbReference>
<dbReference type="AlphaFoldDB" id="A0A660SJW1"/>
<name>A0A660SJW1_UNCW3</name>
<evidence type="ECO:0000256" key="1">
    <source>
        <dbReference type="SAM" id="MobiDB-lite"/>
    </source>
</evidence>
<organism evidence="2 3">
    <name type="scientific">candidate division WOR-3 bacterium</name>
    <dbReference type="NCBI Taxonomy" id="2052148"/>
    <lineage>
        <taxon>Bacteria</taxon>
        <taxon>Bacteria division WOR-3</taxon>
    </lineage>
</organism>
<proteinExistence type="predicted"/>
<sequence length="59" mass="6972">MDVHTQNAVKMIVFPLRGVKTIPLPPNQTNQMDQRNQINQRDWPTFHHDPARTGYYQEP</sequence>
<comment type="caution">
    <text evidence="2">The sequence shown here is derived from an EMBL/GenBank/DDBJ whole genome shotgun (WGS) entry which is preliminary data.</text>
</comment>
<reference evidence="2 3" key="1">
    <citation type="submission" date="2018-06" db="EMBL/GenBank/DDBJ databases">
        <title>Extensive metabolic versatility and redundancy in microbially diverse, dynamic hydrothermal sediments.</title>
        <authorList>
            <person name="Dombrowski N."/>
            <person name="Teske A."/>
            <person name="Baker B.J."/>
        </authorList>
    </citation>
    <scope>NUCLEOTIDE SEQUENCE [LARGE SCALE GENOMIC DNA]</scope>
    <source>
        <strain evidence="2">B36_G15</strain>
    </source>
</reference>
<gene>
    <name evidence="2" type="ORF">DRP53_02955</name>
</gene>
<evidence type="ECO:0000313" key="3">
    <source>
        <dbReference type="Proteomes" id="UP000268469"/>
    </source>
</evidence>
<feature type="region of interest" description="Disordered" evidence="1">
    <location>
        <begin position="39"/>
        <end position="59"/>
    </location>
</feature>
<accession>A0A660SJW1</accession>